<feature type="non-terminal residue" evidence="1">
    <location>
        <position position="123"/>
    </location>
</feature>
<dbReference type="EMBL" id="JAUKUD010000003">
    <property type="protein sequence ID" value="KAK0749795.1"/>
    <property type="molecule type" value="Genomic_DNA"/>
</dbReference>
<organism evidence="1 2">
    <name type="scientific">Schizothecium vesticola</name>
    <dbReference type="NCBI Taxonomy" id="314040"/>
    <lineage>
        <taxon>Eukaryota</taxon>
        <taxon>Fungi</taxon>
        <taxon>Dikarya</taxon>
        <taxon>Ascomycota</taxon>
        <taxon>Pezizomycotina</taxon>
        <taxon>Sordariomycetes</taxon>
        <taxon>Sordariomycetidae</taxon>
        <taxon>Sordariales</taxon>
        <taxon>Schizotheciaceae</taxon>
        <taxon>Schizothecium</taxon>
    </lineage>
</organism>
<reference evidence="1" key="1">
    <citation type="submission" date="2023-06" db="EMBL/GenBank/DDBJ databases">
        <title>Genome-scale phylogeny and comparative genomics of the fungal order Sordariales.</title>
        <authorList>
            <consortium name="Lawrence Berkeley National Laboratory"/>
            <person name="Hensen N."/>
            <person name="Bonometti L."/>
            <person name="Westerberg I."/>
            <person name="Brannstrom I.O."/>
            <person name="Guillou S."/>
            <person name="Cros-Aarteil S."/>
            <person name="Calhoun S."/>
            <person name="Haridas S."/>
            <person name="Kuo A."/>
            <person name="Mondo S."/>
            <person name="Pangilinan J."/>
            <person name="Riley R."/>
            <person name="LaButti K."/>
            <person name="Andreopoulos B."/>
            <person name="Lipzen A."/>
            <person name="Chen C."/>
            <person name="Yanf M."/>
            <person name="Daum C."/>
            <person name="Ng V."/>
            <person name="Clum A."/>
            <person name="Steindorff A."/>
            <person name="Ohm R."/>
            <person name="Martin F."/>
            <person name="Silar P."/>
            <person name="Natvig D."/>
            <person name="Lalanne C."/>
            <person name="Gautier V."/>
            <person name="Ament-velasquez S.L."/>
            <person name="Kruys A."/>
            <person name="Hutchinson M.I."/>
            <person name="Powell A.J."/>
            <person name="Barry K."/>
            <person name="Miller A.N."/>
            <person name="Grigoriev I.V."/>
            <person name="Debuchy R."/>
            <person name="Gladieux P."/>
            <person name="Thoren M.H."/>
            <person name="Johannesson H."/>
        </authorList>
    </citation>
    <scope>NUCLEOTIDE SEQUENCE</scope>
    <source>
        <strain evidence="1">SMH3187-1</strain>
    </source>
</reference>
<keyword evidence="2" id="KW-1185">Reference proteome</keyword>
<accession>A0AA40F229</accession>
<comment type="caution">
    <text evidence="1">The sequence shown here is derived from an EMBL/GenBank/DDBJ whole genome shotgun (WGS) entry which is preliminary data.</text>
</comment>
<gene>
    <name evidence="1" type="ORF">B0T18DRAFT_287905</name>
</gene>
<sequence>INSAVIPASFGVTAGATRTAGGGCTGANNAPIPCDCPPAPNDPRFLGGLASLLTQGFFPDPSVAAPIDLRRFNDAADRSVATNRDRATAMIQVMQSLSGNKGQGCPGVSTPVLVAQQRTGVLG</sequence>
<feature type="non-terminal residue" evidence="1">
    <location>
        <position position="1"/>
    </location>
</feature>
<evidence type="ECO:0000313" key="1">
    <source>
        <dbReference type="EMBL" id="KAK0749795.1"/>
    </source>
</evidence>
<evidence type="ECO:0000313" key="2">
    <source>
        <dbReference type="Proteomes" id="UP001172155"/>
    </source>
</evidence>
<dbReference type="AlphaFoldDB" id="A0AA40F229"/>
<name>A0AA40F229_9PEZI</name>
<dbReference type="Proteomes" id="UP001172155">
    <property type="component" value="Unassembled WGS sequence"/>
</dbReference>
<proteinExistence type="predicted"/>
<protein>
    <submittedName>
        <fullName evidence="1">Uncharacterized protein</fullName>
    </submittedName>
</protein>